<protein>
    <submittedName>
        <fullName evidence="3">Predicted metal-dependent hydrolase with the TIM-barrel fold</fullName>
    </submittedName>
</protein>
<dbReference type="Gene3D" id="3.10.310.70">
    <property type="match status" value="1"/>
</dbReference>
<dbReference type="Gene3D" id="2.30.40.10">
    <property type="entry name" value="Urease, subunit C, domain 1"/>
    <property type="match status" value="1"/>
</dbReference>
<keyword evidence="1" id="KW-0732">Signal</keyword>
<reference evidence="3 4" key="1">
    <citation type="journal article" date="2005" name="Nucleic Acids Res.">
        <title>Genomic blueprint of Hahella chejuensis, a marine microbe producing an algicidal agent.</title>
        <authorList>
            <person name="Jeong H."/>
            <person name="Yim J.H."/>
            <person name="Lee C."/>
            <person name="Choi S.-H."/>
            <person name="Park Y.K."/>
            <person name="Yoon S.H."/>
            <person name="Hur C.-G."/>
            <person name="Kang H.-Y."/>
            <person name="Kim D."/>
            <person name="Lee H.H."/>
            <person name="Park K.H."/>
            <person name="Park S.-H."/>
            <person name="Park H.-S."/>
            <person name="Lee H.K."/>
            <person name="Oh T.K."/>
            <person name="Kim J.F."/>
        </authorList>
    </citation>
    <scope>NUCLEOTIDE SEQUENCE [LARGE SCALE GENOMIC DNA]</scope>
    <source>
        <strain evidence="3 4">KCTC 2396</strain>
    </source>
</reference>
<dbReference type="HOGENOM" id="CLU_009942_6_1_6"/>
<dbReference type="EMBL" id="CP000155">
    <property type="protein sequence ID" value="ABC33536.1"/>
    <property type="molecule type" value="Genomic_DNA"/>
</dbReference>
<keyword evidence="4" id="KW-1185">Reference proteome</keyword>
<feature type="domain" description="Amidohydrolase 3" evidence="2">
    <location>
        <begin position="78"/>
        <end position="562"/>
    </location>
</feature>
<evidence type="ECO:0000259" key="2">
    <source>
        <dbReference type="Pfam" id="PF07969"/>
    </source>
</evidence>
<name>Q2S738_HAHCH</name>
<dbReference type="InterPro" id="IPR011059">
    <property type="entry name" value="Metal-dep_hydrolase_composite"/>
</dbReference>
<keyword evidence="3" id="KW-0378">Hydrolase</keyword>
<dbReference type="Gene3D" id="3.20.20.140">
    <property type="entry name" value="Metal-dependent hydrolases"/>
    <property type="match status" value="1"/>
</dbReference>
<dbReference type="SUPFAM" id="SSF51338">
    <property type="entry name" value="Composite domain of metallo-dependent hydrolases"/>
    <property type="match status" value="1"/>
</dbReference>
<proteinExistence type="predicted"/>
<dbReference type="eggNOG" id="COG1574">
    <property type="taxonomic scope" value="Bacteria"/>
</dbReference>
<dbReference type="STRING" id="349521.HCH_06919"/>
<dbReference type="PANTHER" id="PTHR22642:SF2">
    <property type="entry name" value="PROTEIN LONG AFTER FAR-RED 3"/>
    <property type="match status" value="1"/>
</dbReference>
<dbReference type="Pfam" id="PF07969">
    <property type="entry name" value="Amidohydro_3"/>
    <property type="match status" value="1"/>
</dbReference>
<dbReference type="PANTHER" id="PTHR22642">
    <property type="entry name" value="IMIDAZOLONEPROPIONASE"/>
    <property type="match status" value="1"/>
</dbReference>
<feature type="chain" id="PRO_5004214841" evidence="1">
    <location>
        <begin position="24"/>
        <end position="565"/>
    </location>
</feature>
<dbReference type="AlphaFoldDB" id="Q2S738"/>
<dbReference type="CDD" id="cd01300">
    <property type="entry name" value="YtcJ_like"/>
    <property type="match status" value="1"/>
</dbReference>
<dbReference type="RefSeq" id="WP_011400586.1">
    <property type="nucleotide sequence ID" value="NC_007645.1"/>
</dbReference>
<dbReference type="GO" id="GO:0016810">
    <property type="term" value="F:hydrolase activity, acting on carbon-nitrogen (but not peptide) bonds"/>
    <property type="evidence" value="ECO:0007669"/>
    <property type="project" value="InterPro"/>
</dbReference>
<dbReference type="Proteomes" id="UP000000238">
    <property type="component" value="Chromosome"/>
</dbReference>
<feature type="signal peptide" evidence="1">
    <location>
        <begin position="1"/>
        <end position="23"/>
    </location>
</feature>
<dbReference type="OrthoDB" id="9031471at2"/>
<accession>Q2S738</accession>
<dbReference type="InterPro" id="IPR032466">
    <property type="entry name" value="Metal_Hydrolase"/>
</dbReference>
<dbReference type="InterPro" id="IPR013108">
    <property type="entry name" value="Amidohydro_3"/>
</dbReference>
<evidence type="ECO:0000256" key="1">
    <source>
        <dbReference type="SAM" id="SignalP"/>
    </source>
</evidence>
<sequence>MNHTNVCAAILLTLPLSAPNIEAAAPNDNSADLAFINAVVYTADAQNPTAQAVAARDGVIIAVGDIADIELLMDENTQVIDVKGGLLLPGFIDNHNHVFEAASSAGGDCELAPDLTPSEQLPYLHQCREASQPDQWVIGWGHTIDATLSGAGPTPLQVIDSVFPDRPVVIMEQTSHSMWVNSVALRLAGINSDTPDPQGGKIMRDPKTGALNGVLVDNAGDIIMEQAWNSLRNKFEVSYDGLLNGLAEAARNGVTTIGDGRLYWKRGWYDVWRAVAADGELTARVSLRPWIYPHVPQQEQLDFLNAIYNPDPNGLLIVNQVKMYSDGILINGTAKVLQPYDFTYFPQSPYGLNYLPQAVMQDWLIKLDRLGYGAHIHAIGDGGVRESLNAIAAARQGGSQRRYNMTHLELVDAGDLGRFKTLQVDADFQVGSDYIGAADHSWAEPLIGEERAHRLIPLAEVYASGANVTLSSDWNVNPISPMAAIANAVQLKERGLPNVRAALNAYTINAATALGLEAITGSIRVGKSADIVVLDRNILDAAPQHIRQARVLMTWLRGKEVYAAE</sequence>
<evidence type="ECO:0000313" key="4">
    <source>
        <dbReference type="Proteomes" id="UP000000238"/>
    </source>
</evidence>
<dbReference type="InterPro" id="IPR033932">
    <property type="entry name" value="YtcJ-like"/>
</dbReference>
<dbReference type="KEGG" id="hch:HCH_06919"/>
<organism evidence="3 4">
    <name type="scientific">Hahella chejuensis (strain KCTC 2396)</name>
    <dbReference type="NCBI Taxonomy" id="349521"/>
    <lineage>
        <taxon>Bacteria</taxon>
        <taxon>Pseudomonadati</taxon>
        <taxon>Pseudomonadota</taxon>
        <taxon>Gammaproteobacteria</taxon>
        <taxon>Oceanospirillales</taxon>
        <taxon>Hahellaceae</taxon>
        <taxon>Hahella</taxon>
    </lineage>
</organism>
<evidence type="ECO:0000313" key="3">
    <source>
        <dbReference type="EMBL" id="ABC33536.1"/>
    </source>
</evidence>
<gene>
    <name evidence="3" type="ordered locus">HCH_06919</name>
</gene>
<dbReference type="SUPFAM" id="SSF51556">
    <property type="entry name" value="Metallo-dependent hydrolases"/>
    <property type="match status" value="1"/>
</dbReference>